<dbReference type="FunFam" id="2.60.210.10:FF:000003">
    <property type="entry name" value="Speckle-type POZ protein-like a"/>
    <property type="match status" value="1"/>
</dbReference>
<evidence type="ECO:0000256" key="3">
    <source>
        <dbReference type="ARBA" id="ARBA00010846"/>
    </source>
</evidence>
<dbReference type="Pfam" id="PF22486">
    <property type="entry name" value="MATH_2"/>
    <property type="match status" value="1"/>
</dbReference>
<dbReference type="Proteomes" id="UP000663881">
    <property type="component" value="Unassembled WGS sequence"/>
</dbReference>
<dbReference type="Gene3D" id="6.10.250.3030">
    <property type="match status" value="1"/>
</dbReference>
<reference evidence="8" key="1">
    <citation type="submission" date="2021-02" db="EMBL/GenBank/DDBJ databases">
        <authorList>
            <person name="Nowell W R."/>
        </authorList>
    </citation>
    <scope>NUCLEOTIDE SEQUENCE</scope>
</reference>
<dbReference type="SUPFAM" id="SSF54695">
    <property type="entry name" value="POZ domain"/>
    <property type="match status" value="1"/>
</dbReference>
<feature type="domain" description="BTB" evidence="6">
    <location>
        <begin position="245"/>
        <end position="312"/>
    </location>
</feature>
<evidence type="ECO:0008006" key="10">
    <source>
        <dbReference type="Google" id="ProtNLM"/>
    </source>
</evidence>
<dbReference type="FunFam" id="3.30.710.10:FF:000159">
    <property type="entry name" value="Speckle-type POZ protein B"/>
    <property type="match status" value="1"/>
</dbReference>
<dbReference type="PANTHER" id="PTHR24413">
    <property type="entry name" value="SPECKLE-TYPE POZ PROTEIN"/>
    <property type="match status" value="1"/>
</dbReference>
<dbReference type="Gene3D" id="2.60.210.10">
    <property type="entry name" value="Apoptosis, Tumor Necrosis Factor Receptor Associated Protein 2, Chain A"/>
    <property type="match status" value="1"/>
</dbReference>
<name>A0A819ATZ3_9BILA</name>
<evidence type="ECO:0000313" key="9">
    <source>
        <dbReference type="Proteomes" id="UP000663881"/>
    </source>
</evidence>
<sequence length="419" mass="47358">MMLPDSPQNIVIVRAPSPSVHYIPGSMTSDTSSGILLTSHNHQQTTVSTIQQPVHSFSQPVSESWCLTSVKVIKFSFNWSINNFSFCREEMGEALKSSSFSANTNDKLKWCLRLNPKGLDEESKDYLSLYLLLVAAPNSKCETRAKFKFSILNSKGDETKAMESQRAYRFVQGKDWGFKKFIRRDFLIDEANGLLPDDKLTLFCEVSVVADSVNISGQTQINSFKIPECQLSNEYQSLLDNPVYSDVTLVCGQREFPVHKAILSARSKVFQAMFEHKMLENERSRVEIEDIDGDIMFEILRFIYTGKAQNMEKLADALLPAADKYCLERLKVQCEEALCLTIDRDNVADTLILADLHSATQLRQQAIDFINTHSQDVLETPGFQMMIGTHPHLLADAYRAMASSQNNIICPPRKKQRTA</sequence>
<dbReference type="AlphaFoldDB" id="A0A819ATZ3"/>
<comment type="subcellular location">
    <subcellularLocation>
        <location evidence="1">Nucleus</location>
    </subcellularLocation>
</comment>
<keyword evidence="4" id="KW-0833">Ubl conjugation pathway</keyword>
<organism evidence="8 9">
    <name type="scientific">Adineta steineri</name>
    <dbReference type="NCBI Taxonomy" id="433720"/>
    <lineage>
        <taxon>Eukaryota</taxon>
        <taxon>Metazoa</taxon>
        <taxon>Spiralia</taxon>
        <taxon>Gnathifera</taxon>
        <taxon>Rotifera</taxon>
        <taxon>Eurotatoria</taxon>
        <taxon>Bdelloidea</taxon>
        <taxon>Adinetida</taxon>
        <taxon>Adinetidae</taxon>
        <taxon>Adineta</taxon>
    </lineage>
</organism>
<evidence type="ECO:0000256" key="2">
    <source>
        <dbReference type="ARBA" id="ARBA00004906"/>
    </source>
</evidence>
<dbReference type="SUPFAM" id="SSF49599">
    <property type="entry name" value="TRAF domain-like"/>
    <property type="match status" value="1"/>
</dbReference>
<comment type="pathway">
    <text evidence="2">Protein modification; protein ubiquitination.</text>
</comment>
<dbReference type="PROSITE" id="PS50097">
    <property type="entry name" value="BTB"/>
    <property type="match status" value="1"/>
</dbReference>
<dbReference type="InterPro" id="IPR002083">
    <property type="entry name" value="MATH/TRAF_dom"/>
</dbReference>
<proteinExistence type="inferred from homology"/>
<dbReference type="InterPro" id="IPR056423">
    <property type="entry name" value="BACK_BPM_SPOP"/>
</dbReference>
<comment type="caution">
    <text evidence="8">The sequence shown here is derived from an EMBL/GenBank/DDBJ whole genome shotgun (WGS) entry which is preliminary data.</text>
</comment>
<dbReference type="Gene3D" id="6.20.250.50">
    <property type="match status" value="1"/>
</dbReference>
<dbReference type="GO" id="GO:0005634">
    <property type="term" value="C:nucleus"/>
    <property type="evidence" value="ECO:0007669"/>
    <property type="project" value="UniProtKB-SubCell"/>
</dbReference>
<evidence type="ECO:0000256" key="1">
    <source>
        <dbReference type="ARBA" id="ARBA00004123"/>
    </source>
</evidence>
<dbReference type="Pfam" id="PF00651">
    <property type="entry name" value="BTB"/>
    <property type="match status" value="1"/>
</dbReference>
<dbReference type="SMART" id="SM00225">
    <property type="entry name" value="BTB"/>
    <property type="match status" value="1"/>
</dbReference>
<dbReference type="InterPro" id="IPR008974">
    <property type="entry name" value="TRAF-like"/>
</dbReference>
<comment type="similarity">
    <text evidence="3">Belongs to the Tdpoz family.</text>
</comment>
<evidence type="ECO:0000256" key="5">
    <source>
        <dbReference type="ARBA" id="ARBA00023242"/>
    </source>
</evidence>
<evidence type="ECO:0000259" key="6">
    <source>
        <dbReference type="PROSITE" id="PS50097"/>
    </source>
</evidence>
<evidence type="ECO:0000256" key="4">
    <source>
        <dbReference type="ARBA" id="ARBA00022786"/>
    </source>
</evidence>
<protein>
    <recommendedName>
        <fullName evidence="10">Speckle-type POZ protein</fullName>
    </recommendedName>
</protein>
<dbReference type="Gene3D" id="3.30.710.10">
    <property type="entry name" value="Potassium Channel Kv1.1, Chain A"/>
    <property type="match status" value="1"/>
</dbReference>
<dbReference type="Pfam" id="PF24570">
    <property type="entry name" value="BACK_BPM_SPOP"/>
    <property type="match status" value="1"/>
</dbReference>
<evidence type="ECO:0000259" key="7">
    <source>
        <dbReference type="PROSITE" id="PS50144"/>
    </source>
</evidence>
<feature type="domain" description="MATH" evidence="7">
    <location>
        <begin position="74"/>
        <end position="206"/>
    </location>
</feature>
<gene>
    <name evidence="8" type="ORF">OKA104_LOCUS17705</name>
</gene>
<dbReference type="EMBL" id="CAJOAY010001066">
    <property type="protein sequence ID" value="CAF3787532.1"/>
    <property type="molecule type" value="Genomic_DNA"/>
</dbReference>
<keyword evidence="5" id="KW-0539">Nucleus</keyword>
<dbReference type="InterPro" id="IPR011333">
    <property type="entry name" value="SKP1/BTB/POZ_sf"/>
</dbReference>
<dbReference type="GO" id="GO:0030163">
    <property type="term" value="P:protein catabolic process"/>
    <property type="evidence" value="ECO:0007669"/>
    <property type="project" value="UniProtKB-ARBA"/>
</dbReference>
<evidence type="ECO:0000313" key="8">
    <source>
        <dbReference type="EMBL" id="CAF3787532.1"/>
    </source>
</evidence>
<accession>A0A819ATZ3</accession>
<dbReference type="PROSITE" id="PS50144">
    <property type="entry name" value="MATH"/>
    <property type="match status" value="1"/>
</dbReference>
<dbReference type="InterPro" id="IPR000210">
    <property type="entry name" value="BTB/POZ_dom"/>
</dbReference>
<dbReference type="SMART" id="SM00061">
    <property type="entry name" value="MATH"/>
    <property type="match status" value="1"/>
</dbReference>